<protein>
    <submittedName>
        <fullName evidence="2">Uncharacterized protein</fullName>
    </submittedName>
</protein>
<dbReference type="RefSeq" id="WP_007328020.1">
    <property type="nucleotide sequence ID" value="NZ_AFAR01000203.1"/>
</dbReference>
<comment type="caution">
    <text evidence="2">The sequence shown here is derived from an EMBL/GenBank/DDBJ whole genome shotgun (WGS) entry which is preliminary data.</text>
</comment>
<feature type="compositionally biased region" description="Polar residues" evidence="1">
    <location>
        <begin position="40"/>
        <end position="54"/>
    </location>
</feature>
<gene>
    <name evidence="2" type="ORF">RBWH47_00749</name>
</gene>
<proteinExistence type="predicted"/>
<feature type="compositionally biased region" description="Basic and acidic residues" evidence="1">
    <location>
        <begin position="21"/>
        <end position="31"/>
    </location>
</feature>
<dbReference type="EMBL" id="AFAR01000203">
    <property type="protein sequence ID" value="EGF25944.1"/>
    <property type="molecule type" value="Genomic_DNA"/>
</dbReference>
<evidence type="ECO:0000256" key="1">
    <source>
        <dbReference type="SAM" id="MobiDB-lite"/>
    </source>
</evidence>
<feature type="region of interest" description="Disordered" evidence="1">
    <location>
        <begin position="1"/>
        <end position="54"/>
    </location>
</feature>
<accession>F2AWL0</accession>
<name>F2AWL0_RHOBT</name>
<evidence type="ECO:0000313" key="3">
    <source>
        <dbReference type="Proteomes" id="UP000006222"/>
    </source>
</evidence>
<organism evidence="2 3">
    <name type="scientific">Rhodopirellula baltica WH47</name>
    <dbReference type="NCBI Taxonomy" id="991778"/>
    <lineage>
        <taxon>Bacteria</taxon>
        <taxon>Pseudomonadati</taxon>
        <taxon>Planctomycetota</taxon>
        <taxon>Planctomycetia</taxon>
        <taxon>Pirellulales</taxon>
        <taxon>Pirellulaceae</taxon>
        <taxon>Rhodopirellula</taxon>
    </lineage>
</organism>
<dbReference type="PATRIC" id="fig|991778.3.peg.4356"/>
<reference evidence="2 3" key="1">
    <citation type="journal article" date="2013" name="Mar. Genomics">
        <title>Expression of sulfatases in Rhodopirellula baltica and the diversity of sulfatases in the genus Rhodopirellula.</title>
        <authorList>
            <person name="Wegner C.E."/>
            <person name="Richter-Heitmann T."/>
            <person name="Klindworth A."/>
            <person name="Klockow C."/>
            <person name="Richter M."/>
            <person name="Achstetter T."/>
            <person name="Glockner F.O."/>
            <person name="Harder J."/>
        </authorList>
    </citation>
    <scope>NUCLEOTIDE SEQUENCE [LARGE SCALE GENOMIC DNA]</scope>
    <source>
        <strain evidence="2 3">WH47</strain>
    </source>
</reference>
<evidence type="ECO:0000313" key="2">
    <source>
        <dbReference type="EMBL" id="EGF25944.1"/>
    </source>
</evidence>
<dbReference type="Proteomes" id="UP000006222">
    <property type="component" value="Unassembled WGS sequence"/>
</dbReference>
<dbReference type="AlphaFoldDB" id="F2AWL0"/>
<sequence>MAATDDQPDTSNGGSAGGGSPERDLVHERPTMHVGKSEQPAASQPSAPENSETGQMLKSLQWELNRIQRTVRLTLQSKLQGLVGKSLSSLNENRELANSIQKMLDTHSLRIRCPQCGHASILRVSPRKGMPGGAFVLDHTIEGKRTFHGGSSSVPPIQLTAKPERKATATAKTRPQPADAGELQSKVG</sequence>
<feature type="region of interest" description="Disordered" evidence="1">
    <location>
        <begin position="146"/>
        <end position="188"/>
    </location>
</feature>